<accession>A0A221RZ09</accession>
<dbReference type="RefSeq" id="WP_004270989.1">
    <property type="nucleotide sequence ID" value="NZ_AP024685.1"/>
</dbReference>
<dbReference type="EMBL" id="CP031003">
    <property type="protein sequence ID" value="AXN35362.1"/>
    <property type="molecule type" value="Genomic_DNA"/>
</dbReference>
<dbReference type="AlphaFoldDB" id="A0A221RZ09"/>
<dbReference type="Proteomes" id="UP000257607">
    <property type="component" value="Chromosome"/>
</dbReference>
<name>A0A221RZ09_LATCU</name>
<evidence type="ECO:0000313" key="5">
    <source>
        <dbReference type="Proteomes" id="UP000199749"/>
    </source>
</evidence>
<evidence type="ECO:0000313" key="7">
    <source>
        <dbReference type="Proteomes" id="UP000825100"/>
    </source>
</evidence>
<dbReference type="EMBL" id="AP024685">
    <property type="protein sequence ID" value="BCX31113.1"/>
    <property type="molecule type" value="Genomic_DNA"/>
</dbReference>
<dbReference type="Proteomes" id="UP001215533">
    <property type="component" value="Chromosome"/>
</dbReference>
<sequence>MRVIDLLQLLADTPKNDGIYFEGPEELQPIAHFELAVVDEQPRLLLQLKAADKKPLKQWEFSLLLNQKNYYQHYMYVQTKTGDYPLFGFRVAADKILLG</sequence>
<organism evidence="2 6">
    <name type="scientific">Latilactobacillus curvatus</name>
    <name type="common">Lactobacillus curvatus</name>
    <dbReference type="NCBI Taxonomy" id="28038"/>
    <lineage>
        <taxon>Bacteria</taxon>
        <taxon>Bacillati</taxon>
        <taxon>Bacillota</taxon>
        <taxon>Bacilli</taxon>
        <taxon>Lactobacillales</taxon>
        <taxon>Lactobacillaceae</taxon>
        <taxon>Latilactobacillus</taxon>
    </lineage>
</organism>
<reference evidence="1 5" key="1">
    <citation type="submission" date="2017-07" db="EMBL/GenBank/DDBJ databases">
        <title>Lactobacillus curvatus MRS6 whole genome.</title>
        <authorList>
            <person name="Jans C."/>
            <person name="Lagler S."/>
            <person name="Lacroix C."/>
            <person name="Meile L."/>
            <person name="Stevens M.J.A."/>
        </authorList>
    </citation>
    <scope>NUCLEOTIDE SEQUENCE [LARGE SCALE GENOMIC DNA]</scope>
    <source>
        <strain evidence="1 5">MRS6</strain>
    </source>
</reference>
<reference evidence="4" key="4">
    <citation type="submission" date="2023-02" db="EMBL/GenBank/DDBJ databases">
        <title>Complete genome sequence of Lactobacillus curvatus CACC879 isolated from Pig feces.</title>
        <authorList>
            <person name="Park S."/>
            <person name="Park M.A."/>
            <person name="Kim D.-H."/>
            <person name="Kim Y."/>
        </authorList>
    </citation>
    <scope>NUCLEOTIDE SEQUENCE</scope>
    <source>
        <strain evidence="4">CACC879</strain>
    </source>
</reference>
<proteinExistence type="predicted"/>
<evidence type="ECO:0000313" key="3">
    <source>
        <dbReference type="EMBL" id="BCX31113.1"/>
    </source>
</evidence>
<evidence type="ECO:0000313" key="1">
    <source>
        <dbReference type="EMBL" id="ASN59609.1"/>
    </source>
</evidence>
<evidence type="ECO:0000313" key="4">
    <source>
        <dbReference type="EMBL" id="WDC91603.1"/>
    </source>
</evidence>
<dbReference type="EMBL" id="CP117683">
    <property type="protein sequence ID" value="WDC91603.1"/>
    <property type="molecule type" value="Genomic_DNA"/>
</dbReference>
<dbReference type="EMBL" id="CP022474">
    <property type="protein sequence ID" value="ASN59609.1"/>
    <property type="molecule type" value="Genomic_DNA"/>
</dbReference>
<keyword evidence="7" id="KW-1185">Reference proteome</keyword>
<evidence type="ECO:0000313" key="2">
    <source>
        <dbReference type="EMBL" id="AXN35362.1"/>
    </source>
</evidence>
<protein>
    <submittedName>
        <fullName evidence="2">Uncharacterized protein</fullName>
    </submittedName>
</protein>
<reference evidence="3 7" key="3">
    <citation type="submission" date="2021-05" db="EMBL/GenBank/DDBJ databases">
        <title>Complete Genome Sequence of Latilactobacillus sp. Strain WDN19, a High D-Aspartate-producing Lactic Acid Bacterium Isolated from a Japanese Pickle.</title>
        <authorList>
            <person name="Kajitani K."/>
            <person name="Takahashi S."/>
        </authorList>
    </citation>
    <scope>NUCLEOTIDE SEQUENCE [LARGE SCALE GENOMIC DNA]</scope>
    <source>
        <strain evidence="3 7">WDN19</strain>
    </source>
</reference>
<reference evidence="2 6" key="2">
    <citation type="submission" date="2018-07" db="EMBL/GenBank/DDBJ databases">
        <title>Lactobacillus curvatus genome sequence.</title>
        <authorList>
            <person name="Prechtl R."/>
        </authorList>
    </citation>
    <scope>NUCLEOTIDE SEQUENCE [LARGE SCALE GENOMIC DNA]</scope>
    <source>
        <strain evidence="2 6">TMW 1.1928</strain>
    </source>
</reference>
<evidence type="ECO:0000313" key="6">
    <source>
        <dbReference type="Proteomes" id="UP000257607"/>
    </source>
</evidence>
<dbReference type="KEGG" id="lcv:FBA2_07470"/>
<gene>
    <name evidence="1" type="ORF">CG419_02775</name>
    <name evidence="2" type="ORF">DT351_02885</name>
    <name evidence="3" type="ORF">LTWDN19_16800</name>
    <name evidence="4" type="ORF">PSR33_05255</name>
</gene>
<dbReference type="Proteomes" id="UP000199749">
    <property type="component" value="Chromosome"/>
</dbReference>
<dbReference type="Proteomes" id="UP000825100">
    <property type="component" value="Chromosome"/>
</dbReference>